<evidence type="ECO:0000256" key="1">
    <source>
        <dbReference type="ARBA" id="ARBA00022723"/>
    </source>
</evidence>
<dbReference type="Gene3D" id="3.20.19.10">
    <property type="entry name" value="Aconitase, domain 4"/>
    <property type="match status" value="1"/>
</dbReference>
<dbReference type="InterPro" id="IPR050926">
    <property type="entry name" value="Aconitase/IPM_isomerase"/>
</dbReference>
<gene>
    <name evidence="6" type="ORF">ENV62_10640</name>
</gene>
<dbReference type="NCBIfam" id="NF005558">
    <property type="entry name" value="PRK07229.1"/>
    <property type="match status" value="1"/>
</dbReference>
<evidence type="ECO:0000259" key="4">
    <source>
        <dbReference type="Pfam" id="PF00330"/>
    </source>
</evidence>
<dbReference type="SUPFAM" id="SSF53732">
    <property type="entry name" value="Aconitase iron-sulfur domain"/>
    <property type="match status" value="1"/>
</dbReference>
<dbReference type="PANTHER" id="PTHR43160:SF3">
    <property type="entry name" value="ACONITATE HYDRATASE, MITOCHONDRIAL"/>
    <property type="match status" value="1"/>
</dbReference>
<dbReference type="InterPro" id="IPR000573">
    <property type="entry name" value="AconitaseA/IPMdHydase_ssu_swvl"/>
</dbReference>
<dbReference type="SUPFAM" id="SSF52016">
    <property type="entry name" value="LeuD/IlvD-like"/>
    <property type="match status" value="1"/>
</dbReference>
<dbReference type="GO" id="GO:0006099">
    <property type="term" value="P:tricarboxylic acid cycle"/>
    <property type="evidence" value="ECO:0007669"/>
    <property type="project" value="TreeGrafter"/>
</dbReference>
<evidence type="ECO:0000313" key="6">
    <source>
        <dbReference type="EMBL" id="HGB15676.1"/>
    </source>
</evidence>
<keyword evidence="3" id="KW-0411">Iron-sulfur</keyword>
<protein>
    <submittedName>
        <fullName evidence="6">Aconitate hydratase</fullName>
        <ecNumber evidence="6">4.2.1.3</ecNumber>
    </submittedName>
</protein>
<dbReference type="EC" id="4.2.1.3" evidence="6"/>
<keyword evidence="2" id="KW-0408">Iron</keyword>
<keyword evidence="6" id="KW-0456">Lyase</keyword>
<dbReference type="Pfam" id="PF00694">
    <property type="entry name" value="Aconitase_C"/>
    <property type="match status" value="1"/>
</dbReference>
<dbReference type="GO" id="GO:0051539">
    <property type="term" value="F:4 iron, 4 sulfur cluster binding"/>
    <property type="evidence" value="ECO:0007669"/>
    <property type="project" value="TreeGrafter"/>
</dbReference>
<dbReference type="InterPro" id="IPR015928">
    <property type="entry name" value="Aconitase/3IPM_dehydase_swvl"/>
</dbReference>
<dbReference type="InterPro" id="IPR006250">
    <property type="entry name" value="Aconitase_put"/>
</dbReference>
<dbReference type="GO" id="GO:0046872">
    <property type="term" value="F:metal ion binding"/>
    <property type="evidence" value="ECO:0007669"/>
    <property type="project" value="UniProtKB-KW"/>
</dbReference>
<feature type="domain" description="Aconitase A/isopropylmalate dehydratase small subunit swivel" evidence="5">
    <location>
        <begin position="532"/>
        <end position="585"/>
    </location>
</feature>
<accession>A0A7C3WS29</accession>
<organism evidence="6">
    <name type="scientific">Desulfobacca acetoxidans</name>
    <dbReference type="NCBI Taxonomy" id="60893"/>
    <lineage>
        <taxon>Bacteria</taxon>
        <taxon>Pseudomonadati</taxon>
        <taxon>Thermodesulfobacteriota</taxon>
        <taxon>Desulfobaccia</taxon>
        <taxon>Desulfobaccales</taxon>
        <taxon>Desulfobaccaceae</taxon>
        <taxon>Desulfobacca</taxon>
    </lineage>
</organism>
<evidence type="ECO:0000259" key="5">
    <source>
        <dbReference type="Pfam" id="PF00694"/>
    </source>
</evidence>
<reference evidence="6" key="1">
    <citation type="journal article" date="2020" name="mSystems">
        <title>Genome- and Community-Level Interaction Insights into Carbon Utilization and Element Cycling Functions of Hydrothermarchaeota in Hydrothermal Sediment.</title>
        <authorList>
            <person name="Zhou Z."/>
            <person name="Liu Y."/>
            <person name="Xu W."/>
            <person name="Pan J."/>
            <person name="Luo Z.H."/>
            <person name="Li M."/>
        </authorList>
    </citation>
    <scope>NUCLEOTIDE SEQUENCE [LARGE SCALE GENOMIC DNA]</scope>
    <source>
        <strain evidence="6">SpSt-776</strain>
    </source>
</reference>
<dbReference type="AlphaFoldDB" id="A0A7C3WS29"/>
<dbReference type="EMBL" id="DTHB01000060">
    <property type="protein sequence ID" value="HGB15676.1"/>
    <property type="molecule type" value="Genomic_DNA"/>
</dbReference>
<dbReference type="PANTHER" id="PTHR43160">
    <property type="entry name" value="ACONITATE HYDRATASE B"/>
    <property type="match status" value="1"/>
</dbReference>
<dbReference type="Gene3D" id="3.30.499.10">
    <property type="entry name" value="Aconitase, domain 3"/>
    <property type="match status" value="2"/>
</dbReference>
<sequence length="655" mass="71465">MGKTITEQIMEAHLVSGRLEPGTEIALRIDHTLTQDATGTLAYLEFEAMRVARAKPEVAVSYVDHNLLQTDFKNADDHRYLRTVAARYGLWFSPPGNGICHQVHLERFSVPGKTLVGSDSHTPTAGGAGMLAFGAGGLDVALALAGQPFYLIMPEIMGVRLTGRLSPWVSAKDVILELLRRLTVKGGRGKILEYYGPALKYLSVPERATIANMGAELGATTSVFPADEQTRKFLRLQRREKDFRPLAARGKPRFDYLEEVNLSALEPLVACPGSPDRVVPVGELEGRPVDQVLIGSCSNSSFRDLMVVAKAVASQGVHPRVSLEINPGSRQVLENLARTGALVPLLEAGARIMPPGCWGCIGIGQAPPTGAVSVRTFTRNFPGRSGTQDDQVYLASPETAAAAAVFGEFTDPRRLGDYPKVPQPRHFLVNRHVLPPPGPEESAQVEVRRGPNIVPLPELSPLPDTWRGTVWLKLGDNITTDDILPAGSQILPLRSNLPAISEYAFSRVAPDFVKRLKEQPVWEEDGRLKEGAIVGGENYGQGSSREHAALAPRYLGVRVKLAKSFARIHLANLINFGILPLTFEDPGDYQHLHEAMVVELPGVRDRLLQGEELLPLNLLGPDGRKEREIRVRADLSERQRRMIVQGGALNLARGG</sequence>
<dbReference type="PRINTS" id="PR00415">
    <property type="entry name" value="ACONITASE"/>
</dbReference>
<evidence type="ECO:0000256" key="2">
    <source>
        <dbReference type="ARBA" id="ARBA00023004"/>
    </source>
</evidence>
<evidence type="ECO:0000256" key="3">
    <source>
        <dbReference type="ARBA" id="ARBA00023014"/>
    </source>
</evidence>
<feature type="domain" description="Aconitase/3-isopropylmalate dehydratase large subunit alpha/beta/alpha" evidence="4">
    <location>
        <begin position="7"/>
        <end position="407"/>
    </location>
</feature>
<proteinExistence type="predicted"/>
<dbReference type="InterPro" id="IPR036008">
    <property type="entry name" value="Aconitase_4Fe-4S_dom"/>
</dbReference>
<keyword evidence="1" id="KW-0479">Metal-binding</keyword>
<dbReference type="GO" id="GO:0003994">
    <property type="term" value="F:aconitate hydratase activity"/>
    <property type="evidence" value="ECO:0007669"/>
    <property type="project" value="UniProtKB-EC"/>
</dbReference>
<dbReference type="Pfam" id="PF00330">
    <property type="entry name" value="Aconitase"/>
    <property type="match status" value="1"/>
</dbReference>
<comment type="caution">
    <text evidence="6">The sequence shown here is derived from an EMBL/GenBank/DDBJ whole genome shotgun (WGS) entry which is preliminary data.</text>
</comment>
<dbReference type="NCBIfam" id="TIGR01342">
    <property type="entry name" value="acon_putative"/>
    <property type="match status" value="1"/>
</dbReference>
<dbReference type="GO" id="GO:0005829">
    <property type="term" value="C:cytosol"/>
    <property type="evidence" value="ECO:0007669"/>
    <property type="project" value="TreeGrafter"/>
</dbReference>
<name>A0A7C3WS29_9BACT</name>
<dbReference type="InterPro" id="IPR015931">
    <property type="entry name" value="Acnase/IPM_dHydase_lsu_aba_1/3"/>
</dbReference>
<dbReference type="InterPro" id="IPR001030">
    <property type="entry name" value="Acoase/IPM_deHydtase_lsu_aba"/>
</dbReference>